<evidence type="ECO:0000256" key="1">
    <source>
        <dbReference type="HAMAP-Rule" id="MF_00691"/>
    </source>
</evidence>
<keyword evidence="1" id="KW-0378">Hydrolase</keyword>
<dbReference type="PANTHER" id="PTHR30292:SF0">
    <property type="entry name" value="5-OXOPROLINASE SUBUNIT A"/>
    <property type="match status" value="1"/>
</dbReference>
<sequence>MAVIDLNCDLGESYGAYKIGMDEEVIPYVTSANIACGFHGGDPMVMERTVALCKEHGVRVGAHPGFPDLAGFGRRNMALSPEEVKASVKYQIGALKAFCTGAGVRLWHVKPHGALYNMAAEDYQLARAVCLAVKEVDESLVLLGLSGSELIRAAKATGVFCASEVFADRGYQSDGTLVPRNQKGALIKDEEEAVKRVIRMVRERKVEAVDGRDITIQADSVCVHGDGAKALAFVKKIREGLMEEGIVIKGF</sequence>
<dbReference type="AlphaFoldDB" id="A0A2S6HUH5"/>
<comment type="caution">
    <text evidence="2">The sequence shown here is derived from an EMBL/GenBank/DDBJ whole genome shotgun (WGS) entry which is preliminary data.</text>
</comment>
<dbReference type="InterPro" id="IPR005501">
    <property type="entry name" value="LamB/YcsF/PxpA-like"/>
</dbReference>
<dbReference type="GO" id="GO:0017168">
    <property type="term" value="F:5-oxoprolinase (ATP-hydrolyzing) activity"/>
    <property type="evidence" value="ECO:0007669"/>
    <property type="project" value="UniProtKB-UniRule"/>
</dbReference>
<dbReference type="GO" id="GO:0005524">
    <property type="term" value="F:ATP binding"/>
    <property type="evidence" value="ECO:0007669"/>
    <property type="project" value="UniProtKB-UniRule"/>
</dbReference>
<dbReference type="CDD" id="cd10787">
    <property type="entry name" value="LamB_YcsF_like"/>
    <property type="match status" value="1"/>
</dbReference>
<comment type="similarity">
    <text evidence="1">Belongs to the LamB/PxpA family.</text>
</comment>
<gene>
    <name evidence="1" type="primary">pxpA</name>
    <name evidence="2" type="ORF">BXY41_104280</name>
</gene>
<organism evidence="2 3">
    <name type="scientific">Lacrimispora xylanisolvens</name>
    <dbReference type="NCBI Taxonomy" id="384636"/>
    <lineage>
        <taxon>Bacteria</taxon>
        <taxon>Bacillati</taxon>
        <taxon>Bacillota</taxon>
        <taxon>Clostridia</taxon>
        <taxon>Lachnospirales</taxon>
        <taxon>Lachnospiraceae</taxon>
        <taxon>Lacrimispora</taxon>
    </lineage>
</organism>
<dbReference type="HAMAP" id="MF_00691">
    <property type="entry name" value="PxpA"/>
    <property type="match status" value="1"/>
</dbReference>
<dbReference type="GO" id="GO:0005975">
    <property type="term" value="P:carbohydrate metabolic process"/>
    <property type="evidence" value="ECO:0007669"/>
    <property type="project" value="InterPro"/>
</dbReference>
<dbReference type="NCBIfam" id="NF003814">
    <property type="entry name" value="PRK05406.1-3"/>
    <property type="match status" value="1"/>
</dbReference>
<dbReference type="EC" id="3.5.2.9" evidence="1"/>
<dbReference type="Gene3D" id="3.20.20.370">
    <property type="entry name" value="Glycoside hydrolase/deacetylase"/>
    <property type="match status" value="1"/>
</dbReference>
<dbReference type="RefSeq" id="WP_104436568.1">
    <property type="nucleotide sequence ID" value="NZ_PTJA01000004.1"/>
</dbReference>
<dbReference type="NCBIfam" id="NF003816">
    <property type="entry name" value="PRK05406.1-5"/>
    <property type="match status" value="1"/>
</dbReference>
<comment type="catalytic activity">
    <reaction evidence="1">
        <text>5-oxo-L-proline + ATP + 2 H2O = L-glutamate + ADP + phosphate + H(+)</text>
        <dbReference type="Rhea" id="RHEA:10348"/>
        <dbReference type="ChEBI" id="CHEBI:15377"/>
        <dbReference type="ChEBI" id="CHEBI:15378"/>
        <dbReference type="ChEBI" id="CHEBI:29985"/>
        <dbReference type="ChEBI" id="CHEBI:30616"/>
        <dbReference type="ChEBI" id="CHEBI:43474"/>
        <dbReference type="ChEBI" id="CHEBI:58402"/>
        <dbReference type="ChEBI" id="CHEBI:456216"/>
        <dbReference type="EC" id="3.5.2.9"/>
    </reaction>
</comment>
<dbReference type="OrthoDB" id="9773478at2"/>
<keyword evidence="3" id="KW-1185">Reference proteome</keyword>
<name>A0A2S6HUH5_9FIRM</name>
<comment type="subunit">
    <text evidence="1">Forms a complex composed of PxpA, PxpB and PxpC.</text>
</comment>
<keyword evidence="1" id="KW-0067">ATP-binding</keyword>
<dbReference type="PANTHER" id="PTHR30292">
    <property type="entry name" value="UNCHARACTERIZED PROTEIN YBGL-RELATED"/>
    <property type="match status" value="1"/>
</dbReference>
<evidence type="ECO:0000313" key="3">
    <source>
        <dbReference type="Proteomes" id="UP000237749"/>
    </source>
</evidence>
<protein>
    <recommendedName>
        <fullName evidence="1">5-oxoprolinase subunit A</fullName>
        <shortName evidence="1">5-OPase subunit A</shortName>
        <ecNumber evidence="1">3.5.2.9</ecNumber>
    </recommendedName>
    <alternativeName>
        <fullName evidence="1">5-oxoprolinase (ATP-hydrolyzing) subunit A</fullName>
    </alternativeName>
</protein>
<keyword evidence="1" id="KW-0547">Nucleotide-binding</keyword>
<reference evidence="2 3" key="1">
    <citation type="submission" date="2018-02" db="EMBL/GenBank/DDBJ databases">
        <title>Genomic Encyclopedia of Archaeal and Bacterial Type Strains, Phase II (KMG-II): from individual species to whole genera.</title>
        <authorList>
            <person name="Goeker M."/>
        </authorList>
    </citation>
    <scope>NUCLEOTIDE SEQUENCE [LARGE SCALE GENOMIC DNA]</scope>
    <source>
        <strain evidence="2 3">DSM 3808</strain>
    </source>
</reference>
<dbReference type="InterPro" id="IPR011330">
    <property type="entry name" value="Glyco_hydro/deAcase_b/a-brl"/>
</dbReference>
<comment type="function">
    <text evidence="1">Catalyzes the cleavage of 5-oxoproline to form L-glutamate coupled to the hydrolysis of ATP to ADP and inorganic phosphate.</text>
</comment>
<dbReference type="Pfam" id="PF03746">
    <property type="entry name" value="LamB_YcsF"/>
    <property type="match status" value="1"/>
</dbReference>
<proteinExistence type="inferred from homology"/>
<evidence type="ECO:0000313" key="2">
    <source>
        <dbReference type="EMBL" id="PPK81477.1"/>
    </source>
</evidence>
<dbReference type="SUPFAM" id="SSF88713">
    <property type="entry name" value="Glycoside hydrolase/deacetylase"/>
    <property type="match status" value="1"/>
</dbReference>
<dbReference type="EMBL" id="PTJA01000004">
    <property type="protein sequence ID" value="PPK81477.1"/>
    <property type="molecule type" value="Genomic_DNA"/>
</dbReference>
<accession>A0A2S6HUH5</accession>
<dbReference type="Proteomes" id="UP000237749">
    <property type="component" value="Unassembled WGS sequence"/>
</dbReference>